<dbReference type="EMBL" id="JAVRIA010000002">
    <property type="protein sequence ID" value="MDT0557973.1"/>
    <property type="molecule type" value="Genomic_DNA"/>
</dbReference>
<evidence type="ECO:0000313" key="2">
    <source>
        <dbReference type="EMBL" id="MDT0557973.1"/>
    </source>
</evidence>
<protein>
    <submittedName>
        <fullName evidence="2">GNAT family N-acetyltransferase</fullName>
    </submittedName>
</protein>
<organism evidence="2 3">
    <name type="scientific">Microcosmobacter mediterraneus</name>
    <dbReference type="NCBI Taxonomy" id="3075607"/>
    <lineage>
        <taxon>Bacteria</taxon>
        <taxon>Pseudomonadati</taxon>
        <taxon>Bacteroidota</taxon>
        <taxon>Flavobacteriia</taxon>
        <taxon>Flavobacteriales</taxon>
        <taxon>Flavobacteriaceae</taxon>
        <taxon>Microcosmobacter</taxon>
    </lineage>
</organism>
<accession>A0ABU2YIH5</accession>
<dbReference type="SUPFAM" id="SSF55729">
    <property type="entry name" value="Acyl-CoA N-acyltransferases (Nat)"/>
    <property type="match status" value="1"/>
</dbReference>
<evidence type="ECO:0000259" key="1">
    <source>
        <dbReference type="PROSITE" id="PS51186"/>
    </source>
</evidence>
<sequence>MISFAIETDRLILRDMRNTDLDNMFRLDSSPLVHQYLGNKPFTDKSQSQNYINEVIEDYKRYGISRLVVEEKDTGHFIGWSGLRFYNKKHQYNGNYNFFDVGYRLLPEFWGKGYATESAKASLDYGFNTIGLNVIYGITEKENEASHKVLLKIGLNYTVDFYEDKLKKELRWYELKKIDYEKEMSRV</sequence>
<dbReference type="RefSeq" id="WP_311426745.1">
    <property type="nucleotide sequence ID" value="NZ_JAVRIA010000002.1"/>
</dbReference>
<dbReference type="Gene3D" id="3.40.630.30">
    <property type="match status" value="1"/>
</dbReference>
<reference evidence="2 3" key="1">
    <citation type="submission" date="2023-09" db="EMBL/GenBank/DDBJ databases">
        <authorList>
            <person name="Rey-Velasco X."/>
        </authorList>
    </citation>
    <scope>NUCLEOTIDE SEQUENCE [LARGE SCALE GENOMIC DNA]</scope>
    <source>
        <strain evidence="2 3">W332</strain>
    </source>
</reference>
<dbReference type="Pfam" id="PF13302">
    <property type="entry name" value="Acetyltransf_3"/>
    <property type="match status" value="1"/>
</dbReference>
<keyword evidence="3" id="KW-1185">Reference proteome</keyword>
<dbReference type="InterPro" id="IPR016181">
    <property type="entry name" value="Acyl_CoA_acyltransferase"/>
</dbReference>
<feature type="domain" description="N-acetyltransferase" evidence="1">
    <location>
        <begin position="11"/>
        <end position="179"/>
    </location>
</feature>
<name>A0ABU2YIH5_9FLAO</name>
<dbReference type="PANTHER" id="PTHR43792">
    <property type="entry name" value="GNAT FAMILY, PUTATIVE (AFU_ORTHOLOGUE AFUA_3G00765)-RELATED-RELATED"/>
    <property type="match status" value="1"/>
</dbReference>
<gene>
    <name evidence="2" type="ORF">RM697_04910</name>
</gene>
<comment type="caution">
    <text evidence="2">The sequence shown here is derived from an EMBL/GenBank/DDBJ whole genome shotgun (WGS) entry which is preliminary data.</text>
</comment>
<dbReference type="PANTHER" id="PTHR43792:SF16">
    <property type="entry name" value="N-ACETYLTRANSFERASE DOMAIN-CONTAINING PROTEIN"/>
    <property type="match status" value="1"/>
</dbReference>
<evidence type="ECO:0000313" key="3">
    <source>
        <dbReference type="Proteomes" id="UP001259492"/>
    </source>
</evidence>
<dbReference type="InterPro" id="IPR000182">
    <property type="entry name" value="GNAT_dom"/>
</dbReference>
<dbReference type="InterPro" id="IPR051531">
    <property type="entry name" value="N-acetyltransferase"/>
</dbReference>
<dbReference type="Proteomes" id="UP001259492">
    <property type="component" value="Unassembled WGS sequence"/>
</dbReference>
<dbReference type="PROSITE" id="PS51186">
    <property type="entry name" value="GNAT"/>
    <property type="match status" value="1"/>
</dbReference>
<proteinExistence type="predicted"/>